<proteinExistence type="predicted"/>
<name>A0AAN9T9W9_9HEMI</name>
<gene>
    <name evidence="2" type="ORF">V9T40_012972</name>
</gene>
<protein>
    <submittedName>
        <fullName evidence="2">Uncharacterized protein</fullName>
    </submittedName>
</protein>
<sequence>METGDEGVVVVVCKNRCVRLRTKRQGGENGDGVRGPSRNCANPQFLKVKIFSEGNERTRDEVEAGSVDIKNLWTNFRRLRGGGGGDDDDDDDDVAAVVVLLSARPAMRSDRRRVERPPPNDYTEEGGLEKCTATYAAADETKKMLELFGCFVFRPPPHSAADLRLTSIPSVRPALRSAFFLYSSPFYISTAVCVLADTAASTPPWPLRFAASAPGPPATCSPLLQPSAIVGYVAVVIADAAAAVATTVYPCGTATPFWPVSQGATTAAVSSARPSPAPPTRGGFFYPSMRRAGRSRRRRDGDTG</sequence>
<organism evidence="2 3">
    <name type="scientific">Parthenolecanium corni</name>
    <dbReference type="NCBI Taxonomy" id="536013"/>
    <lineage>
        <taxon>Eukaryota</taxon>
        <taxon>Metazoa</taxon>
        <taxon>Ecdysozoa</taxon>
        <taxon>Arthropoda</taxon>
        <taxon>Hexapoda</taxon>
        <taxon>Insecta</taxon>
        <taxon>Pterygota</taxon>
        <taxon>Neoptera</taxon>
        <taxon>Paraneoptera</taxon>
        <taxon>Hemiptera</taxon>
        <taxon>Sternorrhyncha</taxon>
        <taxon>Coccoidea</taxon>
        <taxon>Coccidae</taxon>
        <taxon>Parthenolecanium</taxon>
    </lineage>
</organism>
<feature type="region of interest" description="Disordered" evidence="1">
    <location>
        <begin position="269"/>
        <end position="304"/>
    </location>
</feature>
<evidence type="ECO:0000313" key="2">
    <source>
        <dbReference type="EMBL" id="KAK7576686.1"/>
    </source>
</evidence>
<dbReference type="Proteomes" id="UP001367676">
    <property type="component" value="Unassembled WGS sequence"/>
</dbReference>
<keyword evidence="3" id="KW-1185">Reference proteome</keyword>
<dbReference type="AlphaFoldDB" id="A0AAN9T9W9"/>
<evidence type="ECO:0000256" key="1">
    <source>
        <dbReference type="SAM" id="MobiDB-lite"/>
    </source>
</evidence>
<evidence type="ECO:0000313" key="3">
    <source>
        <dbReference type="Proteomes" id="UP001367676"/>
    </source>
</evidence>
<dbReference type="EMBL" id="JBBCAQ010000036">
    <property type="protein sequence ID" value="KAK7576686.1"/>
    <property type="molecule type" value="Genomic_DNA"/>
</dbReference>
<comment type="caution">
    <text evidence="2">The sequence shown here is derived from an EMBL/GenBank/DDBJ whole genome shotgun (WGS) entry which is preliminary data.</text>
</comment>
<accession>A0AAN9T9W9</accession>
<reference evidence="2 3" key="1">
    <citation type="submission" date="2024-03" db="EMBL/GenBank/DDBJ databases">
        <title>Adaptation during the transition from Ophiocordyceps entomopathogen to insect associate is accompanied by gene loss and intensified selection.</title>
        <authorList>
            <person name="Ward C.M."/>
            <person name="Onetto C.A."/>
            <person name="Borneman A.R."/>
        </authorList>
    </citation>
    <scope>NUCLEOTIDE SEQUENCE [LARGE SCALE GENOMIC DNA]</scope>
    <source>
        <strain evidence="2">AWRI1</strain>
        <tissue evidence="2">Single Adult Female</tissue>
    </source>
</reference>